<dbReference type="AlphaFoldDB" id="A0A4U5M9R1"/>
<evidence type="ECO:0000256" key="8">
    <source>
        <dbReference type="ARBA" id="ARBA00023288"/>
    </source>
</evidence>
<sequence length="179" mass="17680">MASKKVLSLILLCTISVSCSIRVEGASHRHASAPAPSVDCTTLVLSMADCLSFVSNDSTSKKPEGTCCSGLKTVLRTDAECLCEAFKSSAQFGVVLNVTKALALPSACKIQAPPAANCGLTTPSPAGAPAVSAAAGPSVNGVANELAPAPSPGSSGSNGLFVSAGSLIVGHVVASFSGF</sequence>
<keyword evidence="4" id="KW-0472">Membrane</keyword>
<evidence type="ECO:0000313" key="11">
    <source>
        <dbReference type="EMBL" id="TKR65720.1"/>
    </source>
</evidence>
<dbReference type="PRINTS" id="PR00382">
    <property type="entry name" value="LIPIDTRNSFER"/>
</dbReference>
<feature type="chain" id="PRO_5020438348" description="Bifunctional inhibitor/plant lipid transfer protein/seed storage helical domain-containing protein" evidence="9">
    <location>
        <begin position="26"/>
        <end position="179"/>
    </location>
</feature>
<dbReference type="InterPro" id="IPR016140">
    <property type="entry name" value="Bifunc_inhib/LTP/seed_store"/>
</dbReference>
<dbReference type="STRING" id="43335.A0A4U5M9R1"/>
<dbReference type="PROSITE" id="PS51257">
    <property type="entry name" value="PROKAR_LIPOPROTEIN"/>
    <property type="match status" value="1"/>
</dbReference>
<evidence type="ECO:0000256" key="4">
    <source>
        <dbReference type="ARBA" id="ARBA00022622"/>
    </source>
</evidence>
<reference evidence="11" key="1">
    <citation type="submission" date="2018-10" db="EMBL/GenBank/DDBJ databases">
        <title>Population genomic analysis revealed the cold adaptation of white poplar.</title>
        <authorList>
            <person name="Liu Y.-J."/>
        </authorList>
    </citation>
    <scope>NUCLEOTIDE SEQUENCE [LARGE SCALE GENOMIC DNA]</scope>
    <source>
        <strain evidence="11">PAL-ZL1</strain>
    </source>
</reference>
<dbReference type="SMART" id="SM00499">
    <property type="entry name" value="AAI"/>
    <property type="match status" value="1"/>
</dbReference>
<feature type="domain" description="Bifunctional inhibitor/plant lipid transfer protein/seed storage helical" evidence="10">
    <location>
        <begin position="40"/>
        <end position="118"/>
    </location>
</feature>
<dbReference type="PANTHER" id="PTHR33044">
    <property type="entry name" value="BIFUNCTIONAL INHIBITOR/LIPID-TRANSFER PROTEIN/SEED STORAGE 2S ALBUMIN SUPERFAMILY PROTEIN-RELATED"/>
    <property type="match status" value="1"/>
</dbReference>
<dbReference type="Pfam" id="PF14368">
    <property type="entry name" value="LTP_2"/>
    <property type="match status" value="1"/>
</dbReference>
<keyword evidence="8" id="KW-0449">Lipoprotein</keyword>
<name>A0A4U5M9R1_POPAL</name>
<evidence type="ECO:0000256" key="9">
    <source>
        <dbReference type="SAM" id="SignalP"/>
    </source>
</evidence>
<dbReference type="SUPFAM" id="SSF47699">
    <property type="entry name" value="Bifunctional inhibitor/lipid-transfer protein/seed storage 2S albumin"/>
    <property type="match status" value="1"/>
</dbReference>
<evidence type="ECO:0000256" key="3">
    <source>
        <dbReference type="ARBA" id="ARBA00022475"/>
    </source>
</evidence>
<evidence type="ECO:0000256" key="7">
    <source>
        <dbReference type="ARBA" id="ARBA00023180"/>
    </source>
</evidence>
<dbReference type="InterPro" id="IPR000528">
    <property type="entry name" value="Plant_nsLTP"/>
</dbReference>
<evidence type="ECO:0000256" key="1">
    <source>
        <dbReference type="ARBA" id="ARBA00004609"/>
    </source>
</evidence>
<gene>
    <name evidence="11" type="ORF">D5086_0000318510</name>
</gene>
<keyword evidence="3" id="KW-1003">Cell membrane</keyword>
<keyword evidence="6" id="KW-1015">Disulfide bond</keyword>
<dbReference type="GO" id="GO:0008289">
    <property type="term" value="F:lipid binding"/>
    <property type="evidence" value="ECO:0007669"/>
    <property type="project" value="InterPro"/>
</dbReference>
<evidence type="ECO:0000256" key="5">
    <source>
        <dbReference type="ARBA" id="ARBA00022729"/>
    </source>
</evidence>
<dbReference type="EMBL" id="RCHU01001249">
    <property type="protein sequence ID" value="TKR65720.1"/>
    <property type="molecule type" value="Genomic_DNA"/>
</dbReference>
<evidence type="ECO:0000256" key="2">
    <source>
        <dbReference type="ARBA" id="ARBA00009748"/>
    </source>
</evidence>
<dbReference type="FunFam" id="1.10.110.10:FF:000001">
    <property type="entry name" value="Bifunctional inhibitor/lipid-transfer protein/seed storage 2S albumin superfamily protein"/>
    <property type="match status" value="1"/>
</dbReference>
<dbReference type="GO" id="GO:0006869">
    <property type="term" value="P:lipid transport"/>
    <property type="evidence" value="ECO:0007669"/>
    <property type="project" value="InterPro"/>
</dbReference>
<dbReference type="GO" id="GO:0005886">
    <property type="term" value="C:plasma membrane"/>
    <property type="evidence" value="ECO:0007669"/>
    <property type="project" value="UniProtKB-SubCell"/>
</dbReference>
<dbReference type="InterPro" id="IPR043325">
    <property type="entry name" value="LTSS"/>
</dbReference>
<evidence type="ECO:0000256" key="6">
    <source>
        <dbReference type="ARBA" id="ARBA00023157"/>
    </source>
</evidence>
<dbReference type="GO" id="GO:0098552">
    <property type="term" value="C:side of membrane"/>
    <property type="evidence" value="ECO:0007669"/>
    <property type="project" value="UniProtKB-KW"/>
</dbReference>
<keyword evidence="4" id="KW-0336">GPI-anchor</keyword>
<feature type="signal peptide" evidence="9">
    <location>
        <begin position="1"/>
        <end position="25"/>
    </location>
</feature>
<dbReference type="InterPro" id="IPR036312">
    <property type="entry name" value="Bifun_inhib/LTP/seed_sf"/>
</dbReference>
<organism evidence="11">
    <name type="scientific">Populus alba</name>
    <name type="common">White poplar</name>
    <dbReference type="NCBI Taxonomy" id="43335"/>
    <lineage>
        <taxon>Eukaryota</taxon>
        <taxon>Viridiplantae</taxon>
        <taxon>Streptophyta</taxon>
        <taxon>Embryophyta</taxon>
        <taxon>Tracheophyta</taxon>
        <taxon>Spermatophyta</taxon>
        <taxon>Magnoliopsida</taxon>
        <taxon>eudicotyledons</taxon>
        <taxon>Gunneridae</taxon>
        <taxon>Pentapetalae</taxon>
        <taxon>rosids</taxon>
        <taxon>fabids</taxon>
        <taxon>Malpighiales</taxon>
        <taxon>Salicaceae</taxon>
        <taxon>Saliceae</taxon>
        <taxon>Populus</taxon>
    </lineage>
</organism>
<comment type="similarity">
    <text evidence="2">Belongs to the plant LTP family.</text>
</comment>
<accession>A0A4U5M9R1</accession>
<keyword evidence="7" id="KW-0325">Glycoprotein</keyword>
<keyword evidence="5 9" id="KW-0732">Signal</keyword>
<proteinExistence type="inferred from homology"/>
<evidence type="ECO:0000259" key="10">
    <source>
        <dbReference type="SMART" id="SM00499"/>
    </source>
</evidence>
<protein>
    <recommendedName>
        <fullName evidence="10">Bifunctional inhibitor/plant lipid transfer protein/seed storage helical domain-containing protein</fullName>
    </recommendedName>
</protein>
<dbReference type="CDD" id="cd00010">
    <property type="entry name" value="AAI_LTSS"/>
    <property type="match status" value="1"/>
</dbReference>
<dbReference type="Gene3D" id="1.10.110.10">
    <property type="entry name" value="Plant lipid-transfer and hydrophobic proteins"/>
    <property type="match status" value="1"/>
</dbReference>
<comment type="subcellular location">
    <subcellularLocation>
        <location evidence="1">Cell membrane</location>
        <topology evidence="1">Lipid-anchor</topology>
        <topology evidence="1">GPI-anchor</topology>
    </subcellularLocation>
</comment>
<comment type="caution">
    <text evidence="11">The sequence shown here is derived from an EMBL/GenBank/DDBJ whole genome shotgun (WGS) entry which is preliminary data.</text>
</comment>